<dbReference type="PANTHER" id="PTHR11562">
    <property type="entry name" value="CATION EFFLUX PROTEIN/ ZINC TRANSPORTER"/>
    <property type="match status" value="1"/>
</dbReference>
<feature type="domain" description="Cation efflux protein transmembrane" evidence="9">
    <location>
        <begin position="20"/>
        <end position="209"/>
    </location>
</feature>
<feature type="transmembrane region" description="Helical" evidence="8">
    <location>
        <begin position="151"/>
        <end position="171"/>
    </location>
</feature>
<dbReference type="Gene3D" id="1.20.1510.10">
    <property type="entry name" value="Cation efflux protein transmembrane domain"/>
    <property type="match status" value="1"/>
</dbReference>
<proteinExistence type="inferred from homology"/>
<sequence length="301" mass="31757">MGHGHGHATASAHHRKRLMIVLPLTLSVLVVQVVGAIMSGSLALLADAGHMATDGAGIALALFAIWIAGKPASARRTFGYQRAEILAAAVNAVLLLGLSGYILVEAVRRFADPEPVGGTIMMVTAAVGLVANGVGLWLLRDGKDESLNLKGAYLEVLGDLLGSVAVLTGAIVIQLTGWVAADALISIVIALLILPRTWKLLREAVDILLEATPRGVDLAEVRKHLLEAPGVTDVHDLHAWTITSGVPVMSAHVVVEEEALTRCGPLLDRLHECLAGHFDVEHSTLQLEPAGHVDHEGARHH</sequence>
<feature type="transmembrane region" description="Helical" evidence="8">
    <location>
        <begin position="56"/>
        <end position="73"/>
    </location>
</feature>
<dbReference type="InterPro" id="IPR002524">
    <property type="entry name" value="Cation_efflux"/>
</dbReference>
<evidence type="ECO:0000256" key="3">
    <source>
        <dbReference type="ARBA" id="ARBA00022448"/>
    </source>
</evidence>
<dbReference type="SUPFAM" id="SSF161111">
    <property type="entry name" value="Cation efflux protein transmembrane domain-like"/>
    <property type="match status" value="1"/>
</dbReference>
<gene>
    <name evidence="11" type="ORF">GCM10010412_032250</name>
</gene>
<dbReference type="PANTHER" id="PTHR11562:SF17">
    <property type="entry name" value="RE54080P-RELATED"/>
    <property type="match status" value="1"/>
</dbReference>
<dbReference type="InterPro" id="IPR036837">
    <property type="entry name" value="Cation_efflux_CTD_sf"/>
</dbReference>
<evidence type="ECO:0000256" key="5">
    <source>
        <dbReference type="ARBA" id="ARBA00022989"/>
    </source>
</evidence>
<evidence type="ECO:0000256" key="4">
    <source>
        <dbReference type="ARBA" id="ARBA00022692"/>
    </source>
</evidence>
<evidence type="ECO:0000313" key="11">
    <source>
        <dbReference type="EMBL" id="GAA2660027.1"/>
    </source>
</evidence>
<dbReference type="RefSeq" id="WP_346147171.1">
    <property type="nucleotide sequence ID" value="NZ_BAAATE010000007.1"/>
</dbReference>
<organism evidence="11 12">
    <name type="scientific">Nonomuraea recticatena</name>
    <dbReference type="NCBI Taxonomy" id="46178"/>
    <lineage>
        <taxon>Bacteria</taxon>
        <taxon>Bacillati</taxon>
        <taxon>Actinomycetota</taxon>
        <taxon>Actinomycetes</taxon>
        <taxon>Streptosporangiales</taxon>
        <taxon>Streptosporangiaceae</taxon>
        <taxon>Nonomuraea</taxon>
    </lineage>
</organism>
<dbReference type="InterPro" id="IPR058533">
    <property type="entry name" value="Cation_efflux_TM"/>
</dbReference>
<name>A0ABP6EA36_9ACTN</name>
<protein>
    <submittedName>
        <fullName evidence="11">Cation diffusion facilitator family transporter</fullName>
    </submittedName>
</protein>
<dbReference type="Proteomes" id="UP001501666">
    <property type="component" value="Unassembled WGS sequence"/>
</dbReference>
<evidence type="ECO:0000259" key="10">
    <source>
        <dbReference type="Pfam" id="PF16916"/>
    </source>
</evidence>
<feature type="transmembrane region" description="Helical" evidence="8">
    <location>
        <begin position="177"/>
        <end position="194"/>
    </location>
</feature>
<evidence type="ECO:0000256" key="1">
    <source>
        <dbReference type="ARBA" id="ARBA00004141"/>
    </source>
</evidence>
<evidence type="ECO:0000256" key="6">
    <source>
        <dbReference type="ARBA" id="ARBA00023065"/>
    </source>
</evidence>
<dbReference type="EMBL" id="BAAATE010000007">
    <property type="protein sequence ID" value="GAA2660027.1"/>
    <property type="molecule type" value="Genomic_DNA"/>
</dbReference>
<dbReference type="Pfam" id="PF16916">
    <property type="entry name" value="ZT_dimer"/>
    <property type="match status" value="1"/>
</dbReference>
<dbReference type="Pfam" id="PF01545">
    <property type="entry name" value="Cation_efflux"/>
    <property type="match status" value="1"/>
</dbReference>
<comment type="subcellular location">
    <subcellularLocation>
        <location evidence="1">Membrane</location>
        <topology evidence="1">Multi-pass membrane protein</topology>
    </subcellularLocation>
</comment>
<feature type="domain" description="Cation efflux protein cytoplasmic" evidence="10">
    <location>
        <begin position="213"/>
        <end position="289"/>
    </location>
</feature>
<reference evidence="12" key="1">
    <citation type="journal article" date="2019" name="Int. J. Syst. Evol. Microbiol.">
        <title>The Global Catalogue of Microorganisms (GCM) 10K type strain sequencing project: providing services to taxonomists for standard genome sequencing and annotation.</title>
        <authorList>
            <consortium name="The Broad Institute Genomics Platform"/>
            <consortium name="The Broad Institute Genome Sequencing Center for Infectious Disease"/>
            <person name="Wu L."/>
            <person name="Ma J."/>
        </authorList>
    </citation>
    <scope>NUCLEOTIDE SEQUENCE [LARGE SCALE GENOMIC DNA]</scope>
    <source>
        <strain evidence="12">JCM 6835</strain>
    </source>
</reference>
<dbReference type="InterPro" id="IPR050681">
    <property type="entry name" value="CDF/SLC30A"/>
</dbReference>
<accession>A0ABP6EA36</accession>
<dbReference type="InterPro" id="IPR027470">
    <property type="entry name" value="Cation_efflux_CTD"/>
</dbReference>
<comment type="similarity">
    <text evidence="2">Belongs to the cation diffusion facilitator (CDF) transporter (TC 2.A.4) family. SLC30A subfamily.</text>
</comment>
<dbReference type="InterPro" id="IPR027469">
    <property type="entry name" value="Cation_efflux_TMD_sf"/>
</dbReference>
<feature type="transmembrane region" description="Helical" evidence="8">
    <location>
        <begin position="20"/>
        <end position="44"/>
    </location>
</feature>
<comment type="caution">
    <text evidence="11">The sequence shown here is derived from an EMBL/GenBank/DDBJ whole genome shotgun (WGS) entry which is preliminary data.</text>
</comment>
<keyword evidence="4 8" id="KW-0812">Transmembrane</keyword>
<keyword evidence="7 8" id="KW-0472">Membrane</keyword>
<evidence type="ECO:0000313" key="12">
    <source>
        <dbReference type="Proteomes" id="UP001501666"/>
    </source>
</evidence>
<evidence type="ECO:0000256" key="8">
    <source>
        <dbReference type="SAM" id="Phobius"/>
    </source>
</evidence>
<keyword evidence="3" id="KW-0813">Transport</keyword>
<dbReference type="SUPFAM" id="SSF160240">
    <property type="entry name" value="Cation efflux protein cytoplasmic domain-like"/>
    <property type="match status" value="1"/>
</dbReference>
<dbReference type="NCBIfam" id="TIGR01297">
    <property type="entry name" value="CDF"/>
    <property type="match status" value="1"/>
</dbReference>
<keyword evidence="6" id="KW-0406">Ion transport</keyword>
<feature type="transmembrane region" description="Helical" evidence="8">
    <location>
        <begin position="85"/>
        <end position="104"/>
    </location>
</feature>
<feature type="transmembrane region" description="Helical" evidence="8">
    <location>
        <begin position="116"/>
        <end position="139"/>
    </location>
</feature>
<keyword evidence="12" id="KW-1185">Reference proteome</keyword>
<evidence type="ECO:0000259" key="9">
    <source>
        <dbReference type="Pfam" id="PF01545"/>
    </source>
</evidence>
<keyword evidence="5 8" id="KW-1133">Transmembrane helix</keyword>
<evidence type="ECO:0000256" key="7">
    <source>
        <dbReference type="ARBA" id="ARBA00023136"/>
    </source>
</evidence>
<evidence type="ECO:0000256" key="2">
    <source>
        <dbReference type="ARBA" id="ARBA00008873"/>
    </source>
</evidence>